<feature type="non-terminal residue" evidence="3">
    <location>
        <position position="264"/>
    </location>
</feature>
<proteinExistence type="predicted"/>
<evidence type="ECO:0000256" key="1">
    <source>
        <dbReference type="ARBA" id="ARBA00012513"/>
    </source>
</evidence>
<feature type="non-terminal residue" evidence="3">
    <location>
        <position position="1"/>
    </location>
</feature>
<accession>A0A0D7AN38</accession>
<keyword evidence="3" id="KW-0808">Transferase</keyword>
<dbReference type="PANTHER" id="PTHR11909">
    <property type="entry name" value="CASEIN KINASE-RELATED"/>
    <property type="match status" value="1"/>
</dbReference>
<dbReference type="AlphaFoldDB" id="A0A0D7AN38"/>
<evidence type="ECO:0000313" key="4">
    <source>
        <dbReference type="Proteomes" id="UP000054144"/>
    </source>
</evidence>
<organism evidence="3 4">
    <name type="scientific">Fistulina hepatica ATCC 64428</name>
    <dbReference type="NCBI Taxonomy" id="1128425"/>
    <lineage>
        <taxon>Eukaryota</taxon>
        <taxon>Fungi</taxon>
        <taxon>Dikarya</taxon>
        <taxon>Basidiomycota</taxon>
        <taxon>Agaricomycotina</taxon>
        <taxon>Agaricomycetes</taxon>
        <taxon>Agaricomycetidae</taxon>
        <taxon>Agaricales</taxon>
        <taxon>Fistulinaceae</taxon>
        <taxon>Fistulina</taxon>
    </lineage>
</organism>
<dbReference type="PROSITE" id="PS50011">
    <property type="entry name" value="PROTEIN_KINASE_DOM"/>
    <property type="match status" value="1"/>
</dbReference>
<dbReference type="InterPro" id="IPR008271">
    <property type="entry name" value="Ser/Thr_kinase_AS"/>
</dbReference>
<dbReference type="SMART" id="SM00220">
    <property type="entry name" value="S_TKc"/>
    <property type="match status" value="1"/>
</dbReference>
<evidence type="ECO:0000259" key="2">
    <source>
        <dbReference type="PROSITE" id="PS50011"/>
    </source>
</evidence>
<dbReference type="InterPro" id="IPR011009">
    <property type="entry name" value="Kinase-like_dom_sf"/>
</dbReference>
<dbReference type="PROSITE" id="PS00108">
    <property type="entry name" value="PROTEIN_KINASE_ST"/>
    <property type="match status" value="1"/>
</dbReference>
<dbReference type="Gene3D" id="1.10.510.10">
    <property type="entry name" value="Transferase(Phosphotransferase) domain 1"/>
    <property type="match status" value="1"/>
</dbReference>
<dbReference type="GO" id="GO:0005524">
    <property type="term" value="F:ATP binding"/>
    <property type="evidence" value="ECO:0007669"/>
    <property type="project" value="InterPro"/>
</dbReference>
<feature type="domain" description="Protein kinase" evidence="2">
    <location>
        <begin position="1"/>
        <end position="251"/>
    </location>
</feature>
<name>A0A0D7AN38_9AGAR</name>
<keyword evidence="3" id="KW-0418">Kinase</keyword>
<protein>
    <recommendedName>
        <fullName evidence="1">non-specific serine/threonine protein kinase</fullName>
        <ecNumber evidence="1">2.7.11.1</ecNumber>
    </recommendedName>
</protein>
<reference evidence="3 4" key="1">
    <citation type="journal article" date="2015" name="Fungal Genet. Biol.">
        <title>Evolution of novel wood decay mechanisms in Agaricales revealed by the genome sequences of Fistulina hepatica and Cylindrobasidium torrendii.</title>
        <authorList>
            <person name="Floudas D."/>
            <person name="Held B.W."/>
            <person name="Riley R."/>
            <person name="Nagy L.G."/>
            <person name="Koehler G."/>
            <person name="Ransdell A.S."/>
            <person name="Younus H."/>
            <person name="Chow J."/>
            <person name="Chiniquy J."/>
            <person name="Lipzen A."/>
            <person name="Tritt A."/>
            <person name="Sun H."/>
            <person name="Haridas S."/>
            <person name="LaButti K."/>
            <person name="Ohm R.A."/>
            <person name="Kues U."/>
            <person name="Blanchette R.A."/>
            <person name="Grigoriev I.V."/>
            <person name="Minto R.E."/>
            <person name="Hibbett D.S."/>
        </authorList>
    </citation>
    <scope>NUCLEOTIDE SEQUENCE [LARGE SCALE GENOMIC DNA]</scope>
    <source>
        <strain evidence="3 4">ATCC 64428</strain>
    </source>
</reference>
<keyword evidence="4" id="KW-1185">Reference proteome</keyword>
<gene>
    <name evidence="3" type="ORF">FISHEDRAFT_8813</name>
</gene>
<dbReference type="InterPro" id="IPR000719">
    <property type="entry name" value="Prot_kinase_dom"/>
</dbReference>
<dbReference type="GO" id="GO:0004674">
    <property type="term" value="F:protein serine/threonine kinase activity"/>
    <property type="evidence" value="ECO:0007669"/>
    <property type="project" value="UniProtKB-EC"/>
</dbReference>
<evidence type="ECO:0000313" key="3">
    <source>
        <dbReference type="EMBL" id="KIY53179.1"/>
    </source>
</evidence>
<dbReference type="EC" id="2.7.11.1" evidence="1"/>
<dbReference type="Proteomes" id="UP000054144">
    <property type="component" value="Unassembled WGS sequence"/>
</dbReference>
<dbReference type="Pfam" id="PF00069">
    <property type="entry name" value="Pkinase"/>
    <property type="match status" value="1"/>
</dbReference>
<dbReference type="EMBL" id="KN881627">
    <property type="protein sequence ID" value="KIY53179.1"/>
    <property type="molecule type" value="Genomic_DNA"/>
</dbReference>
<dbReference type="InterPro" id="IPR050235">
    <property type="entry name" value="CK1_Ser-Thr_kinase"/>
</dbReference>
<dbReference type="SUPFAM" id="SSF56112">
    <property type="entry name" value="Protein kinase-like (PK-like)"/>
    <property type="match status" value="1"/>
</dbReference>
<sequence length="264" mass="29617">GMVYTALDRYRGDRVAIKLEAIDRLSSLQIEAKRLEQLGGSIAPSCRKLGTDKDFRYIALELLGPTLNTMRRLSPNRCLNTETLLRLTSKLLRALEQLHACGIVHQDLKPDNIVIDAANPDVVKFIDFGVSTTYITPQGQHVQPGTVRCVAGTPFYSSLKSQGGSIPTRRDDLESLVYTLVHLGCGSLPWFDSNLTAQQITTLKVQHSDAICRYLPPEFGQLLGYARGLRFDQKPDYKHWATVFDQRYAVLQRSHDGLMQWAAQ</sequence>
<dbReference type="OrthoDB" id="5579860at2759"/>